<dbReference type="PANTHER" id="PTHR24422:SF26">
    <property type="entry name" value="CHEMOTAXIS PROTEIN METHYLTRANSFERASE"/>
    <property type="match status" value="1"/>
</dbReference>
<dbReference type="Proteomes" id="UP000244037">
    <property type="component" value="Unassembled WGS sequence"/>
</dbReference>
<feature type="region of interest" description="Disordered" evidence="7">
    <location>
        <begin position="1"/>
        <end position="24"/>
    </location>
</feature>
<dbReference type="PIRSF" id="PIRSF000410">
    <property type="entry name" value="CheR"/>
    <property type="match status" value="1"/>
</dbReference>
<feature type="binding site" evidence="6">
    <location>
        <position position="99"/>
    </location>
    <ligand>
        <name>S-adenosyl-L-methionine</name>
        <dbReference type="ChEBI" id="CHEBI:59789"/>
    </ligand>
</feature>
<evidence type="ECO:0000256" key="4">
    <source>
        <dbReference type="ARBA" id="ARBA00022691"/>
    </source>
</evidence>
<dbReference type="Pfam" id="PF03705">
    <property type="entry name" value="CheR_N"/>
    <property type="match status" value="1"/>
</dbReference>
<evidence type="ECO:0000256" key="3">
    <source>
        <dbReference type="ARBA" id="ARBA00022679"/>
    </source>
</evidence>
<keyword evidence="3 5" id="KW-0808">Transferase</keyword>
<feature type="binding site" evidence="6">
    <location>
        <position position="103"/>
    </location>
    <ligand>
        <name>S-adenosyl-L-methionine</name>
        <dbReference type="ChEBI" id="CHEBI:59789"/>
    </ligand>
</feature>
<gene>
    <name evidence="9" type="ORF">C8N38_10691</name>
</gene>
<dbReference type="SMART" id="SM00138">
    <property type="entry name" value="MeTrc"/>
    <property type="match status" value="1"/>
</dbReference>
<protein>
    <recommendedName>
        <fullName evidence="5">Chemotaxis protein methyltransferase</fullName>
        <ecNumber evidence="5">2.1.1.80</ecNumber>
    </recommendedName>
</protein>
<dbReference type="InterPro" id="IPR036804">
    <property type="entry name" value="CheR_N_sf"/>
</dbReference>
<accession>A0A8E2VK82</accession>
<dbReference type="RefSeq" id="WP_108026743.1">
    <property type="nucleotide sequence ID" value="NZ_QAYC01000006.1"/>
</dbReference>
<dbReference type="PRINTS" id="PR00996">
    <property type="entry name" value="CHERMTFRASE"/>
</dbReference>
<dbReference type="InterPro" id="IPR022641">
    <property type="entry name" value="CheR_N"/>
</dbReference>
<evidence type="ECO:0000256" key="1">
    <source>
        <dbReference type="ARBA" id="ARBA00001541"/>
    </source>
</evidence>
<keyword evidence="2 5" id="KW-0489">Methyltransferase</keyword>
<dbReference type="PANTHER" id="PTHR24422">
    <property type="entry name" value="CHEMOTAXIS PROTEIN METHYLTRANSFERASE"/>
    <property type="match status" value="1"/>
</dbReference>
<dbReference type="GO" id="GO:0032259">
    <property type="term" value="P:methylation"/>
    <property type="evidence" value="ECO:0007669"/>
    <property type="project" value="UniProtKB-KW"/>
</dbReference>
<dbReference type="InterPro" id="IPR000780">
    <property type="entry name" value="CheR_MeTrfase"/>
</dbReference>
<dbReference type="Gene3D" id="3.40.50.150">
    <property type="entry name" value="Vaccinia Virus protein VP39"/>
    <property type="match status" value="1"/>
</dbReference>
<evidence type="ECO:0000256" key="2">
    <source>
        <dbReference type="ARBA" id="ARBA00022603"/>
    </source>
</evidence>
<dbReference type="InterPro" id="IPR022642">
    <property type="entry name" value="CheR_C"/>
</dbReference>
<dbReference type="InterPro" id="IPR026024">
    <property type="entry name" value="Chemotaxis_MeTrfase_CheR"/>
</dbReference>
<feature type="binding site" evidence="6">
    <location>
        <position position="97"/>
    </location>
    <ligand>
        <name>S-adenosyl-L-methionine</name>
        <dbReference type="ChEBI" id="CHEBI:59789"/>
    </ligand>
</feature>
<evidence type="ECO:0000256" key="6">
    <source>
        <dbReference type="PIRSR" id="PIRSR000410-1"/>
    </source>
</evidence>
<dbReference type="AlphaFoldDB" id="A0A8E2VK82"/>
<dbReference type="EC" id="2.1.1.80" evidence="5"/>
<dbReference type="InterPro" id="IPR050903">
    <property type="entry name" value="Bact_Chemotaxis_MeTrfase"/>
</dbReference>
<dbReference type="PROSITE" id="PS50123">
    <property type="entry name" value="CHER"/>
    <property type="match status" value="1"/>
</dbReference>
<dbReference type="SUPFAM" id="SSF47757">
    <property type="entry name" value="Chemotaxis receptor methyltransferase CheR, N-terminal domain"/>
    <property type="match status" value="1"/>
</dbReference>
<comment type="catalytic activity">
    <reaction evidence="1 5">
        <text>L-glutamyl-[protein] + S-adenosyl-L-methionine = [protein]-L-glutamate 5-O-methyl ester + S-adenosyl-L-homocysteine</text>
        <dbReference type="Rhea" id="RHEA:24452"/>
        <dbReference type="Rhea" id="RHEA-COMP:10208"/>
        <dbReference type="Rhea" id="RHEA-COMP:10311"/>
        <dbReference type="ChEBI" id="CHEBI:29973"/>
        <dbReference type="ChEBI" id="CHEBI:57856"/>
        <dbReference type="ChEBI" id="CHEBI:59789"/>
        <dbReference type="ChEBI" id="CHEBI:82795"/>
        <dbReference type="EC" id="2.1.1.80"/>
    </reaction>
</comment>
<dbReference type="SUPFAM" id="SSF53335">
    <property type="entry name" value="S-adenosyl-L-methionine-dependent methyltransferases"/>
    <property type="match status" value="1"/>
</dbReference>
<name>A0A8E2VK82_9RHOB</name>
<feature type="binding site" evidence="6">
    <location>
        <position position="142"/>
    </location>
    <ligand>
        <name>S-adenosyl-L-methionine</name>
        <dbReference type="ChEBI" id="CHEBI:59789"/>
    </ligand>
</feature>
<dbReference type="EMBL" id="QAYC01000006">
    <property type="protein sequence ID" value="PTW49830.1"/>
    <property type="molecule type" value="Genomic_DNA"/>
</dbReference>
<evidence type="ECO:0000313" key="10">
    <source>
        <dbReference type="Proteomes" id="UP000244037"/>
    </source>
</evidence>
<evidence type="ECO:0000256" key="5">
    <source>
        <dbReference type="PIRNR" id="PIRNR000410"/>
    </source>
</evidence>
<keyword evidence="10" id="KW-1185">Reference proteome</keyword>
<feature type="binding site" evidence="6">
    <location>
        <begin position="244"/>
        <end position="245"/>
    </location>
    <ligand>
        <name>S-adenosyl-L-methionine</name>
        <dbReference type="ChEBI" id="CHEBI:59789"/>
    </ligand>
</feature>
<proteinExistence type="predicted"/>
<sequence>MSILSPFPADEANDPDGAARRGAPRRTASDFARFAAFVEAEIGVRLSDAKRTMVDGRLRRRMSQLGISDLDGYFRHLFEDGALDEERTAIFDAVTTNKTDFFREPAHFDHLMDVAAPAAIARRSGTGQPVKVWSAAASTGAEAWSIAMCLASLAERDGAFNWAVLATDINTEVLAVARRAIYPESMLGPLRPEDRRRWMMQGHGDLRGSWRIVPELRRRVCFGQLNLMDFDFAIDTDIDVVFLRNVLIYFSAEDQTRLIDHIALHLAAGGTLYLGHSESMVAHCSDLRQVGPATFVKAE</sequence>
<organism evidence="9 10">
    <name type="scientific">Rhodovulum kholense</name>
    <dbReference type="NCBI Taxonomy" id="453584"/>
    <lineage>
        <taxon>Bacteria</taxon>
        <taxon>Pseudomonadati</taxon>
        <taxon>Pseudomonadota</taxon>
        <taxon>Alphaproteobacteria</taxon>
        <taxon>Rhodobacterales</taxon>
        <taxon>Paracoccaceae</taxon>
        <taxon>Rhodovulum</taxon>
    </lineage>
</organism>
<dbReference type="InterPro" id="IPR029063">
    <property type="entry name" value="SAM-dependent_MTases_sf"/>
</dbReference>
<evidence type="ECO:0000313" key="9">
    <source>
        <dbReference type="EMBL" id="PTW49830.1"/>
    </source>
</evidence>
<feature type="domain" description="CheR-type methyltransferase" evidence="8">
    <location>
        <begin position="27"/>
        <end position="299"/>
    </location>
</feature>
<dbReference type="Gene3D" id="1.10.155.10">
    <property type="entry name" value="Chemotaxis receptor methyltransferase CheR, N-terminal domain"/>
    <property type="match status" value="1"/>
</dbReference>
<keyword evidence="4 5" id="KW-0949">S-adenosyl-L-methionine</keyword>
<feature type="binding site" evidence="6">
    <location>
        <begin position="226"/>
        <end position="227"/>
    </location>
    <ligand>
        <name>S-adenosyl-L-methionine</name>
        <dbReference type="ChEBI" id="CHEBI:59789"/>
    </ligand>
</feature>
<reference evidence="9 10" key="1">
    <citation type="submission" date="2018-04" db="EMBL/GenBank/DDBJ databases">
        <title>Genomic Encyclopedia of Archaeal and Bacterial Type Strains, Phase II (KMG-II): from individual species to whole genera.</title>
        <authorList>
            <person name="Goeker M."/>
        </authorList>
    </citation>
    <scope>NUCLEOTIDE SEQUENCE [LARGE SCALE GENOMIC DNA]</scope>
    <source>
        <strain evidence="9 10">DSM 19783</strain>
    </source>
</reference>
<dbReference type="GO" id="GO:0008983">
    <property type="term" value="F:protein-glutamate O-methyltransferase activity"/>
    <property type="evidence" value="ECO:0007669"/>
    <property type="project" value="UniProtKB-EC"/>
</dbReference>
<dbReference type="OrthoDB" id="9816309at2"/>
<comment type="caution">
    <text evidence="9">The sequence shown here is derived from an EMBL/GenBank/DDBJ whole genome shotgun (WGS) entry which is preliminary data.</text>
</comment>
<evidence type="ECO:0000259" key="8">
    <source>
        <dbReference type="PROSITE" id="PS50123"/>
    </source>
</evidence>
<feature type="binding site" evidence="6">
    <location>
        <position position="168"/>
    </location>
    <ligand>
        <name>S-adenosyl-L-methionine</name>
        <dbReference type="ChEBI" id="CHEBI:59789"/>
    </ligand>
</feature>
<dbReference type="Pfam" id="PF01739">
    <property type="entry name" value="CheR"/>
    <property type="match status" value="1"/>
</dbReference>
<comment type="function">
    <text evidence="5">Methylation of the membrane-bound methyl-accepting chemotaxis proteins (MCP) to form gamma-glutamyl methyl ester residues in MCP.</text>
</comment>
<evidence type="ECO:0000256" key="7">
    <source>
        <dbReference type="SAM" id="MobiDB-lite"/>
    </source>
</evidence>